<evidence type="ECO:0000313" key="2">
    <source>
        <dbReference type="EMBL" id="ETO71193.1"/>
    </source>
</evidence>
<organism evidence="2 3">
    <name type="scientific">Phytophthora nicotianae P1976</name>
    <dbReference type="NCBI Taxonomy" id="1317066"/>
    <lineage>
        <taxon>Eukaryota</taxon>
        <taxon>Sar</taxon>
        <taxon>Stramenopiles</taxon>
        <taxon>Oomycota</taxon>
        <taxon>Peronosporomycetes</taxon>
        <taxon>Peronosporales</taxon>
        <taxon>Peronosporaceae</taxon>
        <taxon>Phytophthora</taxon>
    </lineage>
</organism>
<reference evidence="2 3" key="1">
    <citation type="submission" date="2013-11" db="EMBL/GenBank/DDBJ databases">
        <title>The Genome Sequence of Phytophthora parasitica P1976.</title>
        <authorList>
            <consortium name="The Broad Institute Genomics Platform"/>
            <person name="Russ C."/>
            <person name="Tyler B."/>
            <person name="Panabieres F."/>
            <person name="Shan W."/>
            <person name="Tripathy S."/>
            <person name="Grunwald N."/>
            <person name="Machado M."/>
            <person name="Johnson C.S."/>
            <person name="Walker B."/>
            <person name="Young S."/>
            <person name="Zeng Q."/>
            <person name="Gargeya S."/>
            <person name="Fitzgerald M."/>
            <person name="Haas B."/>
            <person name="Abouelleil A."/>
            <person name="Allen A.W."/>
            <person name="Alvarado L."/>
            <person name="Arachchi H.M."/>
            <person name="Berlin A.M."/>
            <person name="Chapman S.B."/>
            <person name="Gainer-Dewar J."/>
            <person name="Goldberg J."/>
            <person name="Griggs A."/>
            <person name="Gujja S."/>
            <person name="Hansen M."/>
            <person name="Howarth C."/>
            <person name="Imamovic A."/>
            <person name="Ireland A."/>
            <person name="Larimer J."/>
            <person name="McCowan C."/>
            <person name="Murphy C."/>
            <person name="Pearson M."/>
            <person name="Poon T.W."/>
            <person name="Priest M."/>
            <person name="Roberts A."/>
            <person name="Saif S."/>
            <person name="Shea T."/>
            <person name="Sisk P."/>
            <person name="Sykes S."/>
            <person name="Wortman J."/>
            <person name="Nusbaum C."/>
            <person name="Birren B."/>
        </authorList>
    </citation>
    <scope>NUCLEOTIDE SEQUENCE [LARGE SCALE GENOMIC DNA]</scope>
    <source>
        <strain evidence="2 3">P1976</strain>
    </source>
</reference>
<feature type="compositionally biased region" description="Polar residues" evidence="1">
    <location>
        <begin position="242"/>
        <end position="254"/>
    </location>
</feature>
<dbReference type="Proteomes" id="UP000028582">
    <property type="component" value="Unassembled WGS sequence"/>
</dbReference>
<protein>
    <submittedName>
        <fullName evidence="2">Uncharacterized protein</fullName>
    </submittedName>
</protein>
<dbReference type="AlphaFoldDB" id="A0A080ZX32"/>
<gene>
    <name evidence="2" type="ORF">F444_12376</name>
</gene>
<sequence>MTKTRAQSSTLPGGEAEQGPTPISAPILPPRITKTSHAALVKWRKERWEYEDTICNRAKSDTDDLIVPIKNTFDEGLLREWCRLQWKEIEKIISSVKINSVSDIDQEMAENLRMDFSGSDAHERVIQYLKLCREIFDDHEWRTFFTGLDGTKQLCSILIKSLEPKALREEVDRTARFQVRKAREDEVVLHDLIPEKALDHEKAFQSQRRAKRDRGRGDREPNLASVCTGSKKPVKKPRLADATSSIGSQPATKSITDHPKVPLTPEKAEIRKKLRAQRGEKSKREVARLKRLPECIPNEEKTATLNEVMELPYSADTVYPADHTHGNLPRHVITCRASVNLRVLLSTAAGPVAIHELVECLVISNGEPEFILGQDLLKTLGIDINRQLEQLAERERDDDACLSDNDSAPISTSALTDVNLKEAVEQLVQKALEHGFPKNLSNSSAPLR</sequence>
<feature type="compositionally biased region" description="Polar residues" evidence="1">
    <location>
        <begin position="1"/>
        <end position="11"/>
    </location>
</feature>
<feature type="compositionally biased region" description="Basic and acidic residues" evidence="1">
    <location>
        <begin position="255"/>
        <end position="268"/>
    </location>
</feature>
<evidence type="ECO:0000256" key="1">
    <source>
        <dbReference type="SAM" id="MobiDB-lite"/>
    </source>
</evidence>
<proteinExistence type="predicted"/>
<name>A0A080ZX32_PHYNI</name>
<evidence type="ECO:0000313" key="3">
    <source>
        <dbReference type="Proteomes" id="UP000028582"/>
    </source>
</evidence>
<feature type="region of interest" description="Disordered" evidence="1">
    <location>
        <begin position="1"/>
        <end position="29"/>
    </location>
</feature>
<accession>A0A080ZX32</accession>
<feature type="region of interest" description="Disordered" evidence="1">
    <location>
        <begin position="200"/>
        <end position="268"/>
    </location>
</feature>
<comment type="caution">
    <text evidence="2">The sequence shown here is derived from an EMBL/GenBank/DDBJ whole genome shotgun (WGS) entry which is preliminary data.</text>
</comment>
<dbReference type="EMBL" id="ANJA01002218">
    <property type="protein sequence ID" value="ETO71193.1"/>
    <property type="molecule type" value="Genomic_DNA"/>
</dbReference>